<keyword evidence="1" id="KW-1133">Transmembrane helix</keyword>
<evidence type="ECO:0000256" key="1">
    <source>
        <dbReference type="SAM" id="Phobius"/>
    </source>
</evidence>
<organism evidence="2 3">
    <name type="scientific">Chryseobacterium hagamense</name>
    <dbReference type="NCBI Taxonomy" id="395935"/>
    <lineage>
        <taxon>Bacteria</taxon>
        <taxon>Pseudomonadati</taxon>
        <taxon>Bacteroidota</taxon>
        <taxon>Flavobacteriia</taxon>
        <taxon>Flavobacteriales</taxon>
        <taxon>Weeksellaceae</taxon>
        <taxon>Chryseobacterium group</taxon>
        <taxon>Chryseobacterium</taxon>
    </lineage>
</organism>
<keyword evidence="1" id="KW-0472">Membrane</keyword>
<dbReference type="AlphaFoldDB" id="A0A511YII8"/>
<keyword evidence="3" id="KW-1185">Reference proteome</keyword>
<comment type="caution">
    <text evidence="2">The sequence shown here is derived from an EMBL/GenBank/DDBJ whole genome shotgun (WGS) entry which is preliminary data.</text>
</comment>
<feature type="transmembrane region" description="Helical" evidence="1">
    <location>
        <begin position="241"/>
        <end position="260"/>
    </location>
</feature>
<feature type="transmembrane region" description="Helical" evidence="1">
    <location>
        <begin position="149"/>
        <end position="174"/>
    </location>
</feature>
<gene>
    <name evidence="2" type="ORF">CHA01nite_07570</name>
</gene>
<feature type="transmembrane region" description="Helical" evidence="1">
    <location>
        <begin position="93"/>
        <end position="114"/>
    </location>
</feature>
<reference evidence="2 3" key="1">
    <citation type="submission" date="2019-07" db="EMBL/GenBank/DDBJ databases">
        <title>Whole genome shotgun sequence of Chryseobacterium hagamense NBRC 105253.</title>
        <authorList>
            <person name="Hosoyama A."/>
            <person name="Uohara A."/>
            <person name="Ohji S."/>
            <person name="Ichikawa N."/>
        </authorList>
    </citation>
    <scope>NUCLEOTIDE SEQUENCE [LARGE SCALE GENOMIC DNA]</scope>
    <source>
        <strain evidence="2 3">NBRC 105253</strain>
    </source>
</reference>
<dbReference type="Proteomes" id="UP000321863">
    <property type="component" value="Unassembled WGS sequence"/>
</dbReference>
<evidence type="ECO:0000313" key="2">
    <source>
        <dbReference type="EMBL" id="GEN75017.1"/>
    </source>
</evidence>
<keyword evidence="1" id="KW-0812">Transmembrane</keyword>
<accession>A0A511YII8</accession>
<evidence type="ECO:0000313" key="3">
    <source>
        <dbReference type="Proteomes" id="UP000321863"/>
    </source>
</evidence>
<feature type="transmembrane region" description="Helical" evidence="1">
    <location>
        <begin position="69"/>
        <end position="87"/>
    </location>
</feature>
<feature type="transmembrane region" description="Helical" evidence="1">
    <location>
        <begin position="181"/>
        <end position="200"/>
    </location>
</feature>
<feature type="transmembrane region" description="Helical" evidence="1">
    <location>
        <begin position="329"/>
        <end position="346"/>
    </location>
</feature>
<name>A0A511YII8_9FLAO</name>
<dbReference type="EMBL" id="BJYJ01000002">
    <property type="protein sequence ID" value="GEN75017.1"/>
    <property type="molecule type" value="Genomic_DNA"/>
</dbReference>
<protein>
    <submittedName>
        <fullName evidence="2">Uncharacterized protein</fullName>
    </submittedName>
</protein>
<feature type="transmembrane region" description="Helical" evidence="1">
    <location>
        <begin position="272"/>
        <end position="291"/>
    </location>
</feature>
<proteinExistence type="predicted"/>
<sequence>MMSVSKTDGHYVYPIDDAYTHLAMAKNFALYEMWGVTRYEFSSTSSSPLFTGFLSFLIKIFGNNDQIPLYVNLIFGAGTVYILNLYFSRIFESPGSVVLSVLFTLFISVLHLQVLSGMEHVLHVFLLALNIFCLTRPEDKRAVSGFYLSLLLMGMVRFESMFYFAVLAFVFVLLKQWKKAASVLLTGFIPIAAFCCINYQQDGYLFPNSVMVKGTKLAFDGHFPQQLKQIFLDNFLLNTSFYKIGFFPVLICLVLIFRAIKGKNFQRVVQDHFLLIVISLVMICHSMFADLKGLFRYEAYLLTGFSMVIIPEVKGCLEDPGSYLKKEKVLSVFILMNVVLMFYKFFSAHRMLSEGGKNIYEQQIQSAKFLHTYYNESKVVANDIGAVTYFTDIHLLDTAGLASVETIPFNENKRKPDAEFEYFLTRYTADRNYDIAVIYDAWLQPYIPKNWKKAAVLKIKNPVTVSRDEVSIYSINHTSGHELQENIRKFKWNRNVQVTLMDEL</sequence>